<dbReference type="Gene3D" id="1.10.443.10">
    <property type="entry name" value="Intergrase catalytic core"/>
    <property type="match status" value="1"/>
</dbReference>
<evidence type="ECO:0000259" key="5">
    <source>
        <dbReference type="PROSITE" id="PS51898"/>
    </source>
</evidence>
<dbReference type="InterPro" id="IPR050090">
    <property type="entry name" value="Tyrosine_recombinase_XerCD"/>
</dbReference>
<dbReference type="Proteomes" id="UP001494588">
    <property type="component" value="Unassembled WGS sequence"/>
</dbReference>
<dbReference type="SUPFAM" id="SSF56349">
    <property type="entry name" value="DNA breaking-rejoining enzymes"/>
    <property type="match status" value="1"/>
</dbReference>
<keyword evidence="3" id="KW-0238">DNA-binding</keyword>
<feature type="non-terminal residue" evidence="6">
    <location>
        <position position="1"/>
    </location>
</feature>
<evidence type="ECO:0000256" key="1">
    <source>
        <dbReference type="ARBA" id="ARBA00008857"/>
    </source>
</evidence>
<dbReference type="InterPro" id="IPR013762">
    <property type="entry name" value="Integrase-like_cat_sf"/>
</dbReference>
<keyword evidence="2" id="KW-0229">DNA integration</keyword>
<dbReference type="EMBL" id="JAZHGC010000166">
    <property type="protein sequence ID" value="MEM5292655.1"/>
    <property type="molecule type" value="Genomic_DNA"/>
</dbReference>
<dbReference type="RefSeq" id="WP_342965532.1">
    <property type="nucleotide sequence ID" value="NZ_JAZHGC010000166.1"/>
</dbReference>
<evidence type="ECO:0000256" key="3">
    <source>
        <dbReference type="ARBA" id="ARBA00023125"/>
    </source>
</evidence>
<comment type="caution">
    <text evidence="6">The sequence shown here is derived from an EMBL/GenBank/DDBJ whole genome shotgun (WGS) entry which is preliminary data.</text>
</comment>
<dbReference type="PANTHER" id="PTHR30349:SF41">
    <property type="entry name" value="INTEGRASE_RECOMBINASE PROTEIN MJ0367-RELATED"/>
    <property type="match status" value="1"/>
</dbReference>
<proteinExistence type="inferred from homology"/>
<comment type="similarity">
    <text evidence="1">Belongs to the 'phage' integrase family.</text>
</comment>
<sequence>SVEGCRDHAILYLMAYYGLRPSEVTSLTLDSIDWENDILHVDPRKTRSVLVMPLNGRTRHVLERYLRRRPSLTSTRRLFLRMRCPAGPIKAATIEHIYTKRARLSGLPVLQTSPCCLRHSFAMRLLERGVGV</sequence>
<evidence type="ECO:0000313" key="7">
    <source>
        <dbReference type="Proteomes" id="UP001494588"/>
    </source>
</evidence>
<evidence type="ECO:0000256" key="4">
    <source>
        <dbReference type="ARBA" id="ARBA00023172"/>
    </source>
</evidence>
<dbReference type="PROSITE" id="PS51898">
    <property type="entry name" value="TYR_RECOMBINASE"/>
    <property type="match status" value="1"/>
</dbReference>
<accession>A0ABU9QT54</accession>
<dbReference type="InterPro" id="IPR011010">
    <property type="entry name" value="DNA_brk_join_enz"/>
</dbReference>
<keyword evidence="4" id="KW-0233">DNA recombination</keyword>
<keyword evidence="7" id="KW-1185">Reference proteome</keyword>
<gene>
    <name evidence="6" type="ORF">V4C55_44465</name>
</gene>
<name>A0ABU9QT54_9BURK</name>
<dbReference type="PANTHER" id="PTHR30349">
    <property type="entry name" value="PHAGE INTEGRASE-RELATED"/>
    <property type="match status" value="1"/>
</dbReference>
<organism evidence="6 7">
    <name type="scientific">Paraburkholderia sabiae</name>
    <dbReference type="NCBI Taxonomy" id="273251"/>
    <lineage>
        <taxon>Bacteria</taxon>
        <taxon>Pseudomonadati</taxon>
        <taxon>Pseudomonadota</taxon>
        <taxon>Betaproteobacteria</taxon>
        <taxon>Burkholderiales</taxon>
        <taxon>Burkholderiaceae</taxon>
        <taxon>Paraburkholderia</taxon>
    </lineage>
</organism>
<reference evidence="6 7" key="1">
    <citation type="submission" date="2024-01" db="EMBL/GenBank/DDBJ databases">
        <title>The diversity of rhizobia nodulating Mimosa spp. in eleven states of Brazil covering several biomes is determined by host plant, location, and edaphic factors.</title>
        <authorList>
            <person name="Rouws L."/>
            <person name="Barauna A."/>
            <person name="Beukes C."/>
            <person name="De Faria S.M."/>
            <person name="Gross E."/>
            <person name="Dos Reis Junior F.B."/>
            <person name="Simon M."/>
            <person name="Maluk M."/>
            <person name="Odee D.W."/>
            <person name="Kenicer G."/>
            <person name="Young J.P.W."/>
            <person name="Reis V.M."/>
            <person name="Zilli J."/>
            <person name="James E.K."/>
        </authorList>
    </citation>
    <scope>NUCLEOTIDE SEQUENCE [LARGE SCALE GENOMIC DNA]</scope>
    <source>
        <strain evidence="6 7">JPY77</strain>
    </source>
</reference>
<evidence type="ECO:0000256" key="2">
    <source>
        <dbReference type="ARBA" id="ARBA00022908"/>
    </source>
</evidence>
<protein>
    <submittedName>
        <fullName evidence="6">Tyrosine-type recombinase/integrase</fullName>
    </submittedName>
</protein>
<feature type="domain" description="Tyr recombinase" evidence="5">
    <location>
        <begin position="1"/>
        <end position="132"/>
    </location>
</feature>
<dbReference type="InterPro" id="IPR002104">
    <property type="entry name" value="Integrase_catalytic"/>
</dbReference>
<dbReference type="Pfam" id="PF00589">
    <property type="entry name" value="Phage_integrase"/>
    <property type="match status" value="1"/>
</dbReference>
<evidence type="ECO:0000313" key="6">
    <source>
        <dbReference type="EMBL" id="MEM5292655.1"/>
    </source>
</evidence>